<dbReference type="GO" id="GO:0008732">
    <property type="term" value="F:L-allo-threonine aldolase activity"/>
    <property type="evidence" value="ECO:0007669"/>
    <property type="project" value="TreeGrafter"/>
</dbReference>
<dbReference type="PANTHER" id="PTHR48097:SF9">
    <property type="entry name" value="L-THREONINE ALDOLASE"/>
    <property type="match status" value="1"/>
</dbReference>
<comment type="cofactor">
    <cofactor evidence="1">
        <name>pyridoxal 5'-phosphate</name>
        <dbReference type="ChEBI" id="CHEBI:597326"/>
    </cofactor>
</comment>
<dbReference type="Gene3D" id="3.90.1150.10">
    <property type="entry name" value="Aspartate Aminotransferase, domain 1"/>
    <property type="match status" value="1"/>
</dbReference>
<name>A0A381STU0_9ZZZZ</name>
<gene>
    <name evidence="6" type="ORF">METZ01_LOCUS60230</name>
</gene>
<dbReference type="PIRSF" id="PIRSF017617">
    <property type="entry name" value="Thr_aldolase"/>
    <property type="match status" value="1"/>
</dbReference>
<dbReference type="SUPFAM" id="SSF53383">
    <property type="entry name" value="PLP-dependent transferases"/>
    <property type="match status" value="1"/>
</dbReference>
<keyword evidence="3" id="KW-0663">Pyridoxal phosphate</keyword>
<dbReference type="InterPro" id="IPR015421">
    <property type="entry name" value="PyrdxlP-dep_Trfase_major"/>
</dbReference>
<dbReference type="FunFam" id="3.90.1150.10:FF:000041">
    <property type="entry name" value="Low-specificity L-threonine aldolase"/>
    <property type="match status" value="1"/>
</dbReference>
<dbReference type="InterPro" id="IPR015424">
    <property type="entry name" value="PyrdxlP-dep_Trfase"/>
</dbReference>
<proteinExistence type="inferred from homology"/>
<dbReference type="InterPro" id="IPR023603">
    <property type="entry name" value="Low_specificity_L-TA-like"/>
</dbReference>
<dbReference type="GO" id="GO:0006567">
    <property type="term" value="P:L-threonine catabolic process"/>
    <property type="evidence" value="ECO:0007669"/>
    <property type="project" value="TreeGrafter"/>
</dbReference>
<feature type="domain" description="Aromatic amino acid beta-eliminating lyase/threonine aldolase" evidence="5">
    <location>
        <begin position="10"/>
        <end position="297"/>
    </location>
</feature>
<dbReference type="PANTHER" id="PTHR48097">
    <property type="entry name" value="L-THREONINE ALDOLASE-RELATED"/>
    <property type="match status" value="1"/>
</dbReference>
<protein>
    <recommendedName>
        <fullName evidence="5">Aromatic amino acid beta-eliminating lyase/threonine aldolase domain-containing protein</fullName>
    </recommendedName>
</protein>
<dbReference type="GO" id="GO:0005829">
    <property type="term" value="C:cytosol"/>
    <property type="evidence" value="ECO:0007669"/>
    <property type="project" value="TreeGrafter"/>
</dbReference>
<dbReference type="Pfam" id="PF01212">
    <property type="entry name" value="Beta_elim_lyase"/>
    <property type="match status" value="1"/>
</dbReference>
<dbReference type="InterPro" id="IPR015422">
    <property type="entry name" value="PyrdxlP-dep_Trfase_small"/>
</dbReference>
<evidence type="ECO:0000313" key="6">
    <source>
        <dbReference type="EMBL" id="SVA07376.1"/>
    </source>
</evidence>
<dbReference type="InterPro" id="IPR001597">
    <property type="entry name" value="ArAA_b-elim_lyase/Thr_aldolase"/>
</dbReference>
<reference evidence="6" key="1">
    <citation type="submission" date="2018-05" db="EMBL/GenBank/DDBJ databases">
        <authorList>
            <person name="Lanie J.A."/>
            <person name="Ng W.-L."/>
            <person name="Kazmierczak K.M."/>
            <person name="Andrzejewski T.M."/>
            <person name="Davidsen T.M."/>
            <person name="Wayne K.J."/>
            <person name="Tettelin H."/>
            <person name="Glass J.I."/>
            <person name="Rusch D."/>
            <person name="Podicherti R."/>
            <person name="Tsui H.-C.T."/>
            <person name="Winkler M.E."/>
        </authorList>
    </citation>
    <scope>NUCLEOTIDE SEQUENCE</scope>
</reference>
<dbReference type="CDD" id="cd06502">
    <property type="entry name" value="TA_like"/>
    <property type="match status" value="1"/>
</dbReference>
<evidence type="ECO:0000256" key="3">
    <source>
        <dbReference type="ARBA" id="ARBA00022898"/>
    </source>
</evidence>
<evidence type="ECO:0000259" key="5">
    <source>
        <dbReference type="Pfam" id="PF01212"/>
    </source>
</evidence>
<dbReference type="Gene3D" id="3.40.640.10">
    <property type="entry name" value="Type I PLP-dependent aspartate aminotransferase-like (Major domain)"/>
    <property type="match status" value="1"/>
</dbReference>
<keyword evidence="4" id="KW-0456">Lyase</keyword>
<dbReference type="NCBIfam" id="NF041359">
    <property type="entry name" value="GntG_guanitoxin"/>
    <property type="match status" value="1"/>
</dbReference>
<comment type="similarity">
    <text evidence="2">Belongs to the threonine aldolase family.</text>
</comment>
<dbReference type="EMBL" id="UINC01003558">
    <property type="protein sequence ID" value="SVA07376.1"/>
    <property type="molecule type" value="Genomic_DNA"/>
</dbReference>
<dbReference type="GO" id="GO:0006545">
    <property type="term" value="P:glycine biosynthetic process"/>
    <property type="evidence" value="ECO:0007669"/>
    <property type="project" value="TreeGrafter"/>
</dbReference>
<sequence length="348" mass="37005">MRDYPSDRVDLRSDTVTQPTPAMREVMATAIVGDDVLGDDPTVIELQNRMAEMLGKEEGLFVSSGTMCNATAIRAQTEPGDEIVTEGYSHIYIYEGGGYAALSGVSVALVSGNMGIMEPADVAKAIRKGDGSLGHYPNGSMVCVENTSNRGGGTCYPLETMDAIAAVARENSCRAHVDGARIFNASVATGQDVARIARDYDSVSICLSKGLGAPVGSVLVGSSEMIARAYRWRKMFGGGMRQAGIIAAAGIYALENNIDRLAEDHARARRLAEAIDAMPSFTVDLEQVQTNMVYVACEEGGADDLVSRLSEHGVDTLTIDDTTIRAVAHLHITDEDIDRAIAAFDASQ</sequence>
<accession>A0A381STU0</accession>
<evidence type="ECO:0000256" key="4">
    <source>
        <dbReference type="ARBA" id="ARBA00023239"/>
    </source>
</evidence>
<evidence type="ECO:0000256" key="1">
    <source>
        <dbReference type="ARBA" id="ARBA00001933"/>
    </source>
</evidence>
<evidence type="ECO:0000256" key="2">
    <source>
        <dbReference type="ARBA" id="ARBA00006966"/>
    </source>
</evidence>
<organism evidence="6">
    <name type="scientific">marine metagenome</name>
    <dbReference type="NCBI Taxonomy" id="408172"/>
    <lineage>
        <taxon>unclassified sequences</taxon>
        <taxon>metagenomes</taxon>
        <taxon>ecological metagenomes</taxon>
    </lineage>
</organism>
<dbReference type="AlphaFoldDB" id="A0A381STU0"/>
<dbReference type="FunFam" id="3.40.640.10:FF:000030">
    <property type="entry name" value="Low-specificity L-threonine aldolase"/>
    <property type="match status" value="1"/>
</dbReference>